<keyword evidence="8" id="KW-0808">Transferase</keyword>
<evidence type="ECO:0000256" key="9">
    <source>
        <dbReference type="ARBA" id="ARBA00023098"/>
    </source>
</evidence>
<dbReference type="SUPFAM" id="SSF53756">
    <property type="entry name" value="UDP-Glycosyltransferase/glycogen phosphorylase"/>
    <property type="match status" value="1"/>
</dbReference>
<proteinExistence type="inferred from homology"/>
<dbReference type="InterPro" id="IPR003835">
    <property type="entry name" value="Glyco_trans_19"/>
</dbReference>
<keyword evidence="6" id="KW-0441">Lipid A biosynthesis</keyword>
<keyword evidence="13" id="KW-1185">Reference proteome</keyword>
<evidence type="ECO:0000313" key="12">
    <source>
        <dbReference type="EMBL" id="KPL55226.1"/>
    </source>
</evidence>
<dbReference type="EMBL" id="LJYW01000001">
    <property type="protein sequence ID" value="KPL55226.1"/>
    <property type="molecule type" value="Genomic_DNA"/>
</dbReference>
<comment type="catalytic activity">
    <reaction evidence="10">
        <text>a lipid X + a UDP-2-N,3-O-bis[(3R)-3-hydroxyacyl]-alpha-D-glucosamine = a lipid A disaccharide + UDP + H(+)</text>
        <dbReference type="Rhea" id="RHEA:67828"/>
        <dbReference type="ChEBI" id="CHEBI:15378"/>
        <dbReference type="ChEBI" id="CHEBI:58223"/>
        <dbReference type="ChEBI" id="CHEBI:137748"/>
        <dbReference type="ChEBI" id="CHEBI:176338"/>
        <dbReference type="ChEBI" id="CHEBI:176343"/>
        <dbReference type="EC" id="2.4.1.182"/>
    </reaction>
</comment>
<dbReference type="Pfam" id="PF02684">
    <property type="entry name" value="LpxB"/>
    <property type="match status" value="1"/>
</dbReference>
<evidence type="ECO:0000256" key="5">
    <source>
        <dbReference type="ARBA" id="ARBA00022516"/>
    </source>
</evidence>
<name>A0A0P6VR33_9HYPH</name>
<accession>A0A0P6VR33</accession>
<sequence length="398" mass="42082">MSASAPRVFLVAGESSGDELGARLMRGLADATGGAAAFTGVGGPAMASAGLTSLFPMADIAVMGIGPVLARLPTLIERIRRTADAAIAADPDVVVLIDSPDFTHRVAHRLRAARPDVPIVVYVSPTVWAWRAGRARKLAGFADRLLAILPFEPEVHRILGGPSTVYVGHPVLERLAALRGARSLAPERPPMLLVLPGSRRSEIGRLMAVFGATLGRLKARGLAFDAVLPAVPHLRGEIERLAADWPVVPRLVGPDDKAAAFRDAGLALAASGTVTLELAAAAIPTVAAYRLDWLGRRVVRFIDIPPALKPIVPVRSALLPNLILGRRAVPEFIDRDCTPDALADALVPLFADGPERRDQLAAFAELEARMALPDGRRPGEAAAAAVLDVIARRTLRLP</sequence>
<evidence type="ECO:0000256" key="6">
    <source>
        <dbReference type="ARBA" id="ARBA00022556"/>
    </source>
</evidence>
<dbReference type="NCBIfam" id="TIGR00215">
    <property type="entry name" value="lpxB"/>
    <property type="match status" value="1"/>
</dbReference>
<evidence type="ECO:0000256" key="1">
    <source>
        <dbReference type="ARBA" id="ARBA00002056"/>
    </source>
</evidence>
<reference evidence="12 13" key="2">
    <citation type="submission" date="2015-10" db="EMBL/GenBank/DDBJ databases">
        <title>Draft Genome Sequence of Prosthecomicrobium hirschii ATCC 27832.</title>
        <authorList>
            <person name="Daniel J."/>
            <person name="Givan S.A."/>
            <person name="Brun Y.V."/>
            <person name="Brown P.J."/>
        </authorList>
    </citation>
    <scope>NUCLEOTIDE SEQUENCE [LARGE SCALE GENOMIC DNA]</scope>
    <source>
        <strain evidence="12 13">16</strain>
    </source>
</reference>
<gene>
    <name evidence="12" type="ORF">ABB55_25800</name>
</gene>
<dbReference type="GO" id="GO:0008915">
    <property type="term" value="F:lipid-A-disaccharide synthase activity"/>
    <property type="evidence" value="ECO:0007669"/>
    <property type="project" value="UniProtKB-UniRule"/>
</dbReference>
<dbReference type="RefSeq" id="WP_054361393.1">
    <property type="nucleotide sequence ID" value="NZ_LJYW01000001.1"/>
</dbReference>
<keyword evidence="7" id="KW-0328">Glycosyltransferase</keyword>
<evidence type="ECO:0000256" key="10">
    <source>
        <dbReference type="ARBA" id="ARBA00048975"/>
    </source>
</evidence>
<dbReference type="Proteomes" id="UP000048984">
    <property type="component" value="Unassembled WGS sequence"/>
</dbReference>
<dbReference type="EC" id="2.4.1.182" evidence="3 11"/>
<organism evidence="12 13">
    <name type="scientific">Prosthecodimorpha hirschii</name>
    <dbReference type="NCBI Taxonomy" id="665126"/>
    <lineage>
        <taxon>Bacteria</taxon>
        <taxon>Pseudomonadati</taxon>
        <taxon>Pseudomonadota</taxon>
        <taxon>Alphaproteobacteria</taxon>
        <taxon>Hyphomicrobiales</taxon>
        <taxon>Ancalomicrobiaceae</taxon>
        <taxon>Prosthecodimorpha</taxon>
    </lineage>
</organism>
<keyword evidence="9" id="KW-0443">Lipid metabolism</keyword>
<dbReference type="GO" id="GO:0009245">
    <property type="term" value="P:lipid A biosynthetic process"/>
    <property type="evidence" value="ECO:0007669"/>
    <property type="project" value="UniProtKB-UniRule"/>
</dbReference>
<dbReference type="GO" id="GO:0005543">
    <property type="term" value="F:phospholipid binding"/>
    <property type="evidence" value="ECO:0007669"/>
    <property type="project" value="TreeGrafter"/>
</dbReference>
<comment type="function">
    <text evidence="1">Condensation of UDP-2,3-diacylglucosamine and 2,3-diacylglucosamine-1-phosphate to form lipid A disaccharide, a precursor of lipid A, a phosphorylated glycolipid that anchors the lipopolysaccharide to the outer membrane of the cell.</text>
</comment>
<dbReference type="GO" id="GO:0016020">
    <property type="term" value="C:membrane"/>
    <property type="evidence" value="ECO:0007669"/>
    <property type="project" value="GOC"/>
</dbReference>
<keyword evidence="5" id="KW-0444">Lipid biosynthesis</keyword>
<evidence type="ECO:0000256" key="7">
    <source>
        <dbReference type="ARBA" id="ARBA00022676"/>
    </source>
</evidence>
<comment type="caution">
    <text evidence="12">The sequence shown here is derived from an EMBL/GenBank/DDBJ whole genome shotgun (WGS) entry which is preliminary data.</text>
</comment>
<dbReference type="PANTHER" id="PTHR30372:SF4">
    <property type="entry name" value="LIPID-A-DISACCHARIDE SYNTHASE, MITOCHONDRIAL-RELATED"/>
    <property type="match status" value="1"/>
</dbReference>
<evidence type="ECO:0000256" key="8">
    <source>
        <dbReference type="ARBA" id="ARBA00022679"/>
    </source>
</evidence>
<evidence type="ECO:0000256" key="2">
    <source>
        <dbReference type="ARBA" id="ARBA00007868"/>
    </source>
</evidence>
<dbReference type="PANTHER" id="PTHR30372">
    <property type="entry name" value="LIPID-A-DISACCHARIDE SYNTHASE"/>
    <property type="match status" value="1"/>
</dbReference>
<dbReference type="STRING" id="665126.ABB55_25800"/>
<dbReference type="AlphaFoldDB" id="A0A0P6VR33"/>
<comment type="similarity">
    <text evidence="2">Belongs to the LpxB family.</text>
</comment>
<reference evidence="12 13" key="1">
    <citation type="submission" date="2015-09" db="EMBL/GenBank/DDBJ databases">
        <authorList>
            <person name="Jackson K.R."/>
            <person name="Lunt B.L."/>
            <person name="Fisher J.N.B."/>
            <person name="Gardner A.V."/>
            <person name="Bailey M.E."/>
            <person name="Deus L.M."/>
            <person name="Earl A.S."/>
            <person name="Gibby P.D."/>
            <person name="Hartmann K.A."/>
            <person name="Liu J.E."/>
            <person name="Manci A.M."/>
            <person name="Nielsen D.A."/>
            <person name="Solomon M.B."/>
            <person name="Breakwell D.P."/>
            <person name="Burnett S.H."/>
            <person name="Grose J.H."/>
        </authorList>
    </citation>
    <scope>NUCLEOTIDE SEQUENCE [LARGE SCALE GENOMIC DNA]</scope>
    <source>
        <strain evidence="12 13">16</strain>
    </source>
</reference>
<protein>
    <recommendedName>
        <fullName evidence="4 11">Lipid-A-disaccharide synthase</fullName>
        <ecNumber evidence="3 11">2.4.1.182</ecNumber>
    </recommendedName>
</protein>
<evidence type="ECO:0000256" key="11">
    <source>
        <dbReference type="NCBIfam" id="TIGR00215"/>
    </source>
</evidence>
<evidence type="ECO:0000313" key="13">
    <source>
        <dbReference type="Proteomes" id="UP000048984"/>
    </source>
</evidence>
<evidence type="ECO:0000256" key="4">
    <source>
        <dbReference type="ARBA" id="ARBA00020902"/>
    </source>
</evidence>
<evidence type="ECO:0000256" key="3">
    <source>
        <dbReference type="ARBA" id="ARBA00012687"/>
    </source>
</evidence>